<evidence type="ECO:0000256" key="2">
    <source>
        <dbReference type="ARBA" id="ARBA00023125"/>
    </source>
</evidence>
<dbReference type="PRINTS" id="PR00040">
    <property type="entry name" value="HTHMERR"/>
</dbReference>
<keyword evidence="1" id="KW-0805">Transcription regulation</keyword>
<keyword evidence="7" id="KW-1185">Reference proteome</keyword>
<gene>
    <name evidence="6" type="ORF">G4177_28800</name>
</gene>
<dbReference type="InterPro" id="IPR015358">
    <property type="entry name" value="Tscrpt_reg_MerR_DNA-bd"/>
</dbReference>
<dbReference type="PROSITE" id="PS50937">
    <property type="entry name" value="HTH_MERR_2"/>
    <property type="match status" value="1"/>
</dbReference>
<organism evidence="6 7">
    <name type="scientific">Corallococcus soli</name>
    <dbReference type="NCBI Taxonomy" id="2710757"/>
    <lineage>
        <taxon>Bacteria</taxon>
        <taxon>Pseudomonadati</taxon>
        <taxon>Myxococcota</taxon>
        <taxon>Myxococcia</taxon>
        <taxon>Myxococcales</taxon>
        <taxon>Cystobacterineae</taxon>
        <taxon>Myxococcaceae</taxon>
        <taxon>Corallococcus</taxon>
    </lineage>
</organism>
<evidence type="ECO:0000256" key="3">
    <source>
        <dbReference type="ARBA" id="ARBA00023163"/>
    </source>
</evidence>
<dbReference type="InterPro" id="IPR047057">
    <property type="entry name" value="MerR_fam"/>
</dbReference>
<feature type="compositionally biased region" description="Basic residues" evidence="4">
    <location>
        <begin position="161"/>
        <end position="172"/>
    </location>
</feature>
<dbReference type="Pfam" id="PF00376">
    <property type="entry name" value="MerR"/>
    <property type="match status" value="1"/>
</dbReference>
<feature type="region of interest" description="Disordered" evidence="4">
    <location>
        <begin position="146"/>
        <end position="172"/>
    </location>
</feature>
<evidence type="ECO:0000256" key="4">
    <source>
        <dbReference type="SAM" id="MobiDB-lite"/>
    </source>
</evidence>
<evidence type="ECO:0000313" key="7">
    <source>
        <dbReference type="Proteomes" id="UP001516472"/>
    </source>
</evidence>
<dbReference type="SMART" id="SM00422">
    <property type="entry name" value="HTH_MERR"/>
    <property type="match status" value="1"/>
</dbReference>
<dbReference type="EMBL" id="JAAIYO010000011">
    <property type="protein sequence ID" value="MBE4752169.1"/>
    <property type="molecule type" value="Genomic_DNA"/>
</dbReference>
<dbReference type="Gene3D" id="1.10.1660.10">
    <property type="match status" value="1"/>
</dbReference>
<sequence>MKVFPRRPAEAPLGPLRIGALARVAGVKLSTLRFYERRKLLMPLERSDSGQRLYGPEAAIRVRFIRRSQELGFTLKEVSAFLAVSDRRGIPTRDVARFANEKVQAIDARIDDLRRMRRAITTLMAEGFCAEDTVCPIQAALGAPTTVAKRTSRASTPTVSRGRHRPSIARGG</sequence>
<reference evidence="6 7" key="1">
    <citation type="submission" date="2020-02" db="EMBL/GenBank/DDBJ databases">
        <authorList>
            <person name="Babadi Z.K."/>
            <person name="Risdian C."/>
            <person name="Ebrahimipour G.H."/>
            <person name="Wink J."/>
        </authorList>
    </citation>
    <scope>NUCLEOTIDE SEQUENCE [LARGE SCALE GENOMIC DNA]</scope>
    <source>
        <strain evidence="6 7">ZKHCc1 1396</strain>
    </source>
</reference>
<comment type="caution">
    <text evidence="6">The sequence shown here is derived from an EMBL/GenBank/DDBJ whole genome shotgun (WGS) entry which is preliminary data.</text>
</comment>
<dbReference type="InterPro" id="IPR000551">
    <property type="entry name" value="MerR-type_HTH_dom"/>
</dbReference>
<dbReference type="GO" id="GO:0003677">
    <property type="term" value="F:DNA binding"/>
    <property type="evidence" value="ECO:0007669"/>
    <property type="project" value="UniProtKB-KW"/>
</dbReference>
<evidence type="ECO:0000259" key="5">
    <source>
        <dbReference type="PROSITE" id="PS50937"/>
    </source>
</evidence>
<dbReference type="InterPro" id="IPR009061">
    <property type="entry name" value="DNA-bd_dom_put_sf"/>
</dbReference>
<dbReference type="PANTHER" id="PTHR30204:SF92">
    <property type="entry name" value="HTH-TYPE TRANSCRIPTIONAL REGULATOR ZNTR"/>
    <property type="match status" value="1"/>
</dbReference>
<dbReference type="SUPFAM" id="SSF46955">
    <property type="entry name" value="Putative DNA-binding domain"/>
    <property type="match status" value="1"/>
</dbReference>
<protein>
    <submittedName>
        <fullName evidence="6">MerR family DNA-binding protein</fullName>
    </submittedName>
</protein>
<keyword evidence="3" id="KW-0804">Transcription</keyword>
<dbReference type="RefSeq" id="WP_193429366.1">
    <property type="nucleotide sequence ID" value="NZ_CBCSIP010000236.1"/>
</dbReference>
<evidence type="ECO:0000313" key="6">
    <source>
        <dbReference type="EMBL" id="MBE4752169.1"/>
    </source>
</evidence>
<evidence type="ECO:0000256" key="1">
    <source>
        <dbReference type="ARBA" id="ARBA00023015"/>
    </source>
</evidence>
<name>A0ABR9PWF0_9BACT</name>
<dbReference type="Pfam" id="PF09278">
    <property type="entry name" value="MerR-DNA-bind"/>
    <property type="match status" value="1"/>
</dbReference>
<feature type="domain" description="HTH merR-type" evidence="5">
    <location>
        <begin position="15"/>
        <end position="84"/>
    </location>
</feature>
<accession>A0ABR9PWF0</accession>
<dbReference type="Proteomes" id="UP001516472">
    <property type="component" value="Unassembled WGS sequence"/>
</dbReference>
<proteinExistence type="predicted"/>
<keyword evidence="2 6" id="KW-0238">DNA-binding</keyword>
<dbReference type="PANTHER" id="PTHR30204">
    <property type="entry name" value="REDOX-CYCLING DRUG-SENSING TRANSCRIPTIONAL ACTIVATOR SOXR"/>
    <property type="match status" value="1"/>
</dbReference>